<reference evidence="9" key="1">
    <citation type="submission" date="2006-10" db="EMBL/GenBank/DDBJ databases">
        <title>Complete sequence of Solibacter usitatus Ellin6076.</title>
        <authorList>
            <consortium name="US DOE Joint Genome Institute"/>
            <person name="Copeland A."/>
            <person name="Lucas S."/>
            <person name="Lapidus A."/>
            <person name="Barry K."/>
            <person name="Detter J.C."/>
            <person name="Glavina del Rio T."/>
            <person name="Hammon N."/>
            <person name="Israni S."/>
            <person name="Dalin E."/>
            <person name="Tice H."/>
            <person name="Pitluck S."/>
            <person name="Thompson L.S."/>
            <person name="Brettin T."/>
            <person name="Bruce D."/>
            <person name="Han C."/>
            <person name="Tapia R."/>
            <person name="Gilna P."/>
            <person name="Schmutz J."/>
            <person name="Larimer F."/>
            <person name="Land M."/>
            <person name="Hauser L."/>
            <person name="Kyrpides N."/>
            <person name="Mikhailova N."/>
            <person name="Janssen P.H."/>
            <person name="Kuske C.R."/>
            <person name="Richardson P."/>
        </authorList>
    </citation>
    <scope>NUCLEOTIDE SEQUENCE</scope>
    <source>
        <strain evidence="9">Ellin6076</strain>
    </source>
</reference>
<dbReference type="GO" id="GO:0043565">
    <property type="term" value="F:sequence-specific DNA binding"/>
    <property type="evidence" value="ECO:0007669"/>
    <property type="project" value="InterPro"/>
</dbReference>
<dbReference type="InterPro" id="IPR025944">
    <property type="entry name" value="Sigma_54_int_dom_CS"/>
</dbReference>
<dbReference type="Gene3D" id="3.40.50.300">
    <property type="entry name" value="P-loop containing nucleotide triphosphate hydrolases"/>
    <property type="match status" value="1"/>
</dbReference>
<dbReference type="InterPro" id="IPR002078">
    <property type="entry name" value="Sigma_54_int"/>
</dbReference>
<dbReference type="InParanoid" id="Q027R3"/>
<feature type="domain" description="Response regulatory" evidence="8">
    <location>
        <begin position="6"/>
        <end position="121"/>
    </location>
</feature>
<dbReference type="PROSITE" id="PS50045">
    <property type="entry name" value="SIGMA54_INTERACT_4"/>
    <property type="match status" value="1"/>
</dbReference>
<keyword evidence="6" id="KW-0597">Phosphoprotein</keyword>
<keyword evidence="1" id="KW-0547">Nucleotide-binding</keyword>
<dbReference type="InterPro" id="IPR001789">
    <property type="entry name" value="Sig_transdc_resp-reg_receiver"/>
</dbReference>
<gene>
    <name evidence="9" type="ordered locus">Acid_1754</name>
</gene>
<dbReference type="PROSITE" id="PS00675">
    <property type="entry name" value="SIGMA54_INTERACT_1"/>
    <property type="match status" value="1"/>
</dbReference>
<evidence type="ECO:0000256" key="6">
    <source>
        <dbReference type="PROSITE-ProRule" id="PRU00169"/>
    </source>
</evidence>
<evidence type="ECO:0000256" key="1">
    <source>
        <dbReference type="ARBA" id="ARBA00022741"/>
    </source>
</evidence>
<dbReference type="STRING" id="234267.Acid_1754"/>
<evidence type="ECO:0000259" key="7">
    <source>
        <dbReference type="PROSITE" id="PS50045"/>
    </source>
</evidence>
<dbReference type="KEGG" id="sus:Acid_1754"/>
<dbReference type="AlphaFoldDB" id="Q027R3"/>
<evidence type="ECO:0000256" key="2">
    <source>
        <dbReference type="ARBA" id="ARBA00022840"/>
    </source>
</evidence>
<dbReference type="PROSITE" id="PS00676">
    <property type="entry name" value="SIGMA54_INTERACT_2"/>
    <property type="match status" value="1"/>
</dbReference>
<dbReference type="Pfam" id="PF00158">
    <property type="entry name" value="Sigma54_activat"/>
    <property type="match status" value="1"/>
</dbReference>
<keyword evidence="5" id="KW-0804">Transcription</keyword>
<dbReference type="GO" id="GO:0000160">
    <property type="term" value="P:phosphorelay signal transduction system"/>
    <property type="evidence" value="ECO:0007669"/>
    <property type="project" value="InterPro"/>
</dbReference>
<dbReference type="eggNOG" id="COG2204">
    <property type="taxonomic scope" value="Bacteria"/>
</dbReference>
<dbReference type="FunFam" id="3.40.50.300:FF:000006">
    <property type="entry name" value="DNA-binding transcriptional regulator NtrC"/>
    <property type="match status" value="1"/>
</dbReference>
<dbReference type="Gene3D" id="3.40.50.2300">
    <property type="match status" value="1"/>
</dbReference>
<dbReference type="InterPro" id="IPR025662">
    <property type="entry name" value="Sigma_54_int_dom_ATP-bd_1"/>
</dbReference>
<feature type="modified residue" description="4-aspartylphosphate" evidence="6">
    <location>
        <position position="55"/>
    </location>
</feature>
<dbReference type="InterPro" id="IPR003593">
    <property type="entry name" value="AAA+_ATPase"/>
</dbReference>
<dbReference type="Pfam" id="PF00072">
    <property type="entry name" value="Response_reg"/>
    <property type="match status" value="1"/>
</dbReference>
<protein>
    <submittedName>
        <fullName evidence="9">Two component, sigma54 specific, transcriptional regulator, Fis family</fullName>
    </submittedName>
</protein>
<sequence>MNQQIRVLIVDDEESQRAGLAAMVSAWGMLPKTAADGNEALETLNSFPADVILTDLNMPGLDGFGFLQRLREAGDMPPTIVLTAYGNIETAVKTVHELGAYWFLEKPIQAGTLEVLVRRAGSHAELNQEKRVLERNLVYKGSLGEMVGKSPRMQEIFALLQQAGPSRAGVLITGESGTGKEMVARTLHALSPRRQGPFVAINCAALPESLIESELFGHEKGSFTGATERRAGCFELAQNGTLLLDEIGEMPMATQAKLLRILEDSKVRRLGGRTEFEVDVRVVAATNKVPEEAVQGGHLREDLFYRLNVFHVHLPPLRDRKDDIQAMADALIADLNRKHECRVTEIAAAVMTCLQRHNWPGNVRELRNVLERAVILAGEGTIEVKHLPVFLQNRPATVVASDEPAAVAATAADDLETVRFLIGTTVEEAEKGLILRTLEHTNNNKTRAADILGISLKTLHNKLKEYGAKEVGIGAQV</sequence>
<evidence type="ECO:0000256" key="3">
    <source>
        <dbReference type="ARBA" id="ARBA00023015"/>
    </source>
</evidence>
<dbReference type="InterPro" id="IPR058031">
    <property type="entry name" value="AAA_lid_NorR"/>
</dbReference>
<proteinExistence type="predicted"/>
<name>Q027R3_SOLUE</name>
<evidence type="ECO:0000313" key="9">
    <source>
        <dbReference type="EMBL" id="ABJ82744.1"/>
    </source>
</evidence>
<dbReference type="InterPro" id="IPR025943">
    <property type="entry name" value="Sigma_54_int_dom_ATP-bd_2"/>
</dbReference>
<dbReference type="EMBL" id="CP000473">
    <property type="protein sequence ID" value="ABJ82744.1"/>
    <property type="molecule type" value="Genomic_DNA"/>
</dbReference>
<dbReference type="SUPFAM" id="SSF52540">
    <property type="entry name" value="P-loop containing nucleoside triphosphate hydrolases"/>
    <property type="match status" value="1"/>
</dbReference>
<dbReference type="InterPro" id="IPR011006">
    <property type="entry name" value="CheY-like_superfamily"/>
</dbReference>
<dbReference type="SUPFAM" id="SSF46689">
    <property type="entry name" value="Homeodomain-like"/>
    <property type="match status" value="1"/>
</dbReference>
<dbReference type="InterPro" id="IPR009057">
    <property type="entry name" value="Homeodomain-like_sf"/>
</dbReference>
<dbReference type="Gene3D" id="1.10.10.60">
    <property type="entry name" value="Homeodomain-like"/>
    <property type="match status" value="1"/>
</dbReference>
<feature type="domain" description="Sigma-54 factor interaction" evidence="7">
    <location>
        <begin position="146"/>
        <end position="375"/>
    </location>
</feature>
<dbReference type="SMART" id="SM00382">
    <property type="entry name" value="AAA"/>
    <property type="match status" value="1"/>
</dbReference>
<keyword evidence="3" id="KW-0805">Transcription regulation</keyword>
<dbReference type="SUPFAM" id="SSF52172">
    <property type="entry name" value="CheY-like"/>
    <property type="match status" value="1"/>
</dbReference>
<dbReference type="InterPro" id="IPR027417">
    <property type="entry name" value="P-loop_NTPase"/>
</dbReference>
<dbReference type="CDD" id="cd00009">
    <property type="entry name" value="AAA"/>
    <property type="match status" value="1"/>
</dbReference>
<accession>Q027R3</accession>
<dbReference type="PANTHER" id="PTHR32071:SF113">
    <property type="entry name" value="ALGINATE BIOSYNTHESIS TRANSCRIPTIONAL REGULATORY PROTEIN ALGB"/>
    <property type="match status" value="1"/>
</dbReference>
<evidence type="ECO:0000259" key="8">
    <source>
        <dbReference type="PROSITE" id="PS50110"/>
    </source>
</evidence>
<keyword evidence="4" id="KW-0238">DNA-binding</keyword>
<dbReference type="PROSITE" id="PS50110">
    <property type="entry name" value="RESPONSE_REGULATORY"/>
    <property type="match status" value="1"/>
</dbReference>
<evidence type="ECO:0000256" key="5">
    <source>
        <dbReference type="ARBA" id="ARBA00023163"/>
    </source>
</evidence>
<dbReference type="GO" id="GO:0006355">
    <property type="term" value="P:regulation of DNA-templated transcription"/>
    <property type="evidence" value="ECO:0007669"/>
    <property type="project" value="InterPro"/>
</dbReference>
<dbReference type="Pfam" id="PF25601">
    <property type="entry name" value="AAA_lid_14"/>
    <property type="match status" value="1"/>
</dbReference>
<dbReference type="SMART" id="SM00448">
    <property type="entry name" value="REC"/>
    <property type="match status" value="1"/>
</dbReference>
<dbReference type="PANTHER" id="PTHR32071">
    <property type="entry name" value="TRANSCRIPTIONAL REGULATORY PROTEIN"/>
    <property type="match status" value="1"/>
</dbReference>
<keyword evidence="2" id="KW-0067">ATP-binding</keyword>
<dbReference type="PRINTS" id="PR01590">
    <property type="entry name" value="HTHFIS"/>
</dbReference>
<dbReference type="InterPro" id="IPR002197">
    <property type="entry name" value="HTH_Fis"/>
</dbReference>
<evidence type="ECO:0000256" key="4">
    <source>
        <dbReference type="ARBA" id="ARBA00023125"/>
    </source>
</evidence>
<organism evidence="9">
    <name type="scientific">Solibacter usitatus (strain Ellin6076)</name>
    <dbReference type="NCBI Taxonomy" id="234267"/>
    <lineage>
        <taxon>Bacteria</taxon>
        <taxon>Pseudomonadati</taxon>
        <taxon>Acidobacteriota</taxon>
        <taxon>Terriglobia</taxon>
        <taxon>Bryobacterales</taxon>
        <taxon>Solibacteraceae</taxon>
        <taxon>Candidatus Solibacter</taxon>
    </lineage>
</organism>
<dbReference type="GO" id="GO:0005524">
    <property type="term" value="F:ATP binding"/>
    <property type="evidence" value="ECO:0007669"/>
    <property type="project" value="UniProtKB-KW"/>
</dbReference>
<dbReference type="Gene3D" id="1.10.8.60">
    <property type="match status" value="1"/>
</dbReference>
<dbReference type="PROSITE" id="PS00688">
    <property type="entry name" value="SIGMA54_INTERACT_3"/>
    <property type="match status" value="1"/>
</dbReference>
<dbReference type="HOGENOM" id="CLU_000445_0_6_0"/>
<dbReference type="Pfam" id="PF02954">
    <property type="entry name" value="HTH_8"/>
    <property type="match status" value="1"/>
</dbReference>